<dbReference type="GO" id="GO:0000155">
    <property type="term" value="F:phosphorelay sensor kinase activity"/>
    <property type="evidence" value="ECO:0007669"/>
    <property type="project" value="InterPro"/>
</dbReference>
<dbReference type="Gene3D" id="1.20.5.1930">
    <property type="match status" value="1"/>
</dbReference>
<dbReference type="EMBL" id="JPVP01000056">
    <property type="protein sequence ID" value="KGR84472.1"/>
    <property type="molecule type" value="Genomic_DNA"/>
</dbReference>
<keyword evidence="5" id="KW-0902">Two-component regulatory system</keyword>
<keyword evidence="6" id="KW-1133">Transmembrane helix</keyword>
<dbReference type="CDD" id="cd16917">
    <property type="entry name" value="HATPase_UhpB-NarQ-NarX-like"/>
    <property type="match status" value="1"/>
</dbReference>
<protein>
    <recommendedName>
        <fullName evidence="2">histidine kinase</fullName>
        <ecNumber evidence="2">2.7.13.3</ecNumber>
    </recommendedName>
</protein>
<evidence type="ECO:0000256" key="1">
    <source>
        <dbReference type="ARBA" id="ARBA00000085"/>
    </source>
</evidence>
<comment type="catalytic activity">
    <reaction evidence="1">
        <text>ATP + protein L-histidine = ADP + protein N-phospho-L-histidine.</text>
        <dbReference type="EC" id="2.7.13.3"/>
    </reaction>
</comment>
<dbReference type="Proteomes" id="UP000030437">
    <property type="component" value="Unassembled WGS sequence"/>
</dbReference>
<feature type="transmembrane region" description="Helical" evidence="6">
    <location>
        <begin position="143"/>
        <end position="163"/>
    </location>
</feature>
<dbReference type="eggNOG" id="COG4585">
    <property type="taxonomic scope" value="Bacteria"/>
</dbReference>
<accession>A0A0A3JBR7</accession>
<evidence type="ECO:0000313" key="9">
    <source>
        <dbReference type="Proteomes" id="UP000030437"/>
    </source>
</evidence>
<dbReference type="AlphaFoldDB" id="A0A0A3JBR7"/>
<dbReference type="PANTHER" id="PTHR24421">
    <property type="entry name" value="NITRATE/NITRITE SENSOR PROTEIN NARX-RELATED"/>
    <property type="match status" value="1"/>
</dbReference>
<dbReference type="STRING" id="1220589.CD32_12875"/>
<dbReference type="RefSeq" id="WP_036155193.1">
    <property type="nucleotide sequence ID" value="NZ_AVCX01000005.1"/>
</dbReference>
<sequence length="390" mass="44896">MKAINYFQRLQYNIELARIPITMMHFIVLIGVLFMQSTVRISVSQTLLCIGLFTVYTWLHWHSDTILLKIKSLYFYLQGIIILACTVLLPDASPLIILGLMLVFIIQGMFYFQQAAKLTMLVLGYMCFYIASMYIHFGAEYLWLFIAIFVILFVILHLVLYLFNQKDVENMELQYYIEELKLANQKIEQLTLKQERERMARDLHDTLAQRLVGLILKLDASEAHLKKGNVEKVETILLSAKEQARGSLADARKVIDDLRLAKSDESFTDRVTEEMAQMQYLYNIPIQLTMGDLHCPTAVEEHILSILKEAVTNVYKHAEATKVSITIKEQHHSLIVQIIDNGKGIEIEQDLHKQGHYGILGMKERVRLMQGQVTIEKENGTCITLAIPLE</sequence>
<evidence type="ECO:0000256" key="4">
    <source>
        <dbReference type="ARBA" id="ARBA00022777"/>
    </source>
</evidence>
<reference evidence="8 9" key="1">
    <citation type="submission" date="2014-02" db="EMBL/GenBank/DDBJ databases">
        <title>Draft genome sequence of Lysinibacillus odysseyi NBRC 100172.</title>
        <authorList>
            <person name="Zhang F."/>
            <person name="Wang G."/>
            <person name="Zhang L."/>
        </authorList>
    </citation>
    <scope>NUCLEOTIDE SEQUENCE [LARGE SCALE GENOMIC DNA]</scope>
    <source>
        <strain evidence="8 9">NBRC 100172</strain>
    </source>
</reference>
<dbReference type="InterPro" id="IPR011712">
    <property type="entry name" value="Sig_transdc_His_kin_sub3_dim/P"/>
</dbReference>
<keyword evidence="6" id="KW-0472">Membrane</keyword>
<proteinExistence type="predicted"/>
<dbReference type="InterPro" id="IPR050482">
    <property type="entry name" value="Sensor_HK_TwoCompSys"/>
</dbReference>
<evidence type="ECO:0000256" key="5">
    <source>
        <dbReference type="ARBA" id="ARBA00023012"/>
    </source>
</evidence>
<dbReference type="GO" id="GO:0016020">
    <property type="term" value="C:membrane"/>
    <property type="evidence" value="ECO:0007669"/>
    <property type="project" value="InterPro"/>
</dbReference>
<evidence type="ECO:0000259" key="7">
    <source>
        <dbReference type="SMART" id="SM00387"/>
    </source>
</evidence>
<dbReference type="SUPFAM" id="SSF55874">
    <property type="entry name" value="ATPase domain of HSP90 chaperone/DNA topoisomerase II/histidine kinase"/>
    <property type="match status" value="1"/>
</dbReference>
<dbReference type="EC" id="2.7.13.3" evidence="2"/>
<comment type="caution">
    <text evidence="8">The sequence shown here is derived from an EMBL/GenBank/DDBJ whole genome shotgun (WGS) entry which is preliminary data.</text>
</comment>
<feature type="transmembrane region" description="Helical" evidence="6">
    <location>
        <begin position="41"/>
        <end position="61"/>
    </location>
</feature>
<dbReference type="GO" id="GO:0046983">
    <property type="term" value="F:protein dimerization activity"/>
    <property type="evidence" value="ECO:0007669"/>
    <property type="project" value="InterPro"/>
</dbReference>
<feature type="transmembrane region" description="Helical" evidence="6">
    <location>
        <begin position="73"/>
        <end position="89"/>
    </location>
</feature>
<feature type="transmembrane region" description="Helical" evidence="6">
    <location>
        <begin position="12"/>
        <end position="35"/>
    </location>
</feature>
<feature type="domain" description="Histidine kinase/HSP90-like ATPase" evidence="7">
    <location>
        <begin position="298"/>
        <end position="390"/>
    </location>
</feature>
<dbReference type="PANTHER" id="PTHR24421:SF55">
    <property type="entry name" value="SENSOR HISTIDINE KINASE YDFH"/>
    <property type="match status" value="1"/>
</dbReference>
<dbReference type="OrthoDB" id="9781904at2"/>
<dbReference type="Pfam" id="PF02518">
    <property type="entry name" value="HATPase_c"/>
    <property type="match status" value="1"/>
</dbReference>
<keyword evidence="3" id="KW-0808">Transferase</keyword>
<evidence type="ECO:0000313" key="8">
    <source>
        <dbReference type="EMBL" id="KGR84472.1"/>
    </source>
</evidence>
<dbReference type="Pfam" id="PF07730">
    <property type="entry name" value="HisKA_3"/>
    <property type="match status" value="1"/>
</dbReference>
<dbReference type="InterPro" id="IPR036890">
    <property type="entry name" value="HATPase_C_sf"/>
</dbReference>
<evidence type="ECO:0000256" key="6">
    <source>
        <dbReference type="SAM" id="Phobius"/>
    </source>
</evidence>
<gene>
    <name evidence="8" type="ORF">CD32_12875</name>
</gene>
<feature type="transmembrane region" description="Helical" evidence="6">
    <location>
        <begin position="95"/>
        <end position="112"/>
    </location>
</feature>
<keyword evidence="6" id="KW-0812">Transmembrane</keyword>
<evidence type="ECO:0000256" key="3">
    <source>
        <dbReference type="ARBA" id="ARBA00022679"/>
    </source>
</evidence>
<feature type="transmembrane region" description="Helical" evidence="6">
    <location>
        <begin position="119"/>
        <end position="137"/>
    </location>
</feature>
<organism evidence="8 9">
    <name type="scientific">Lysinibacillus odysseyi 34hs-1 = NBRC 100172</name>
    <dbReference type="NCBI Taxonomy" id="1220589"/>
    <lineage>
        <taxon>Bacteria</taxon>
        <taxon>Bacillati</taxon>
        <taxon>Bacillota</taxon>
        <taxon>Bacilli</taxon>
        <taxon>Bacillales</taxon>
        <taxon>Bacillaceae</taxon>
        <taxon>Lysinibacillus</taxon>
    </lineage>
</organism>
<dbReference type="InterPro" id="IPR003594">
    <property type="entry name" value="HATPase_dom"/>
</dbReference>
<keyword evidence="9" id="KW-1185">Reference proteome</keyword>
<dbReference type="SMART" id="SM00387">
    <property type="entry name" value="HATPase_c"/>
    <property type="match status" value="1"/>
</dbReference>
<keyword evidence="4" id="KW-0418">Kinase</keyword>
<name>A0A0A3JBR7_9BACI</name>
<dbReference type="Gene3D" id="3.30.565.10">
    <property type="entry name" value="Histidine kinase-like ATPase, C-terminal domain"/>
    <property type="match status" value="1"/>
</dbReference>
<evidence type="ECO:0000256" key="2">
    <source>
        <dbReference type="ARBA" id="ARBA00012438"/>
    </source>
</evidence>